<protein>
    <submittedName>
        <fullName evidence="1">Uncharacterized protein</fullName>
    </submittedName>
</protein>
<dbReference type="Proteomes" id="UP001500967">
    <property type="component" value="Unassembled WGS sequence"/>
</dbReference>
<gene>
    <name evidence="1" type="ORF">GCM10009539_03010</name>
</gene>
<reference evidence="2" key="1">
    <citation type="journal article" date="2019" name="Int. J. Syst. Evol. Microbiol.">
        <title>The Global Catalogue of Microorganisms (GCM) 10K type strain sequencing project: providing services to taxonomists for standard genome sequencing and annotation.</title>
        <authorList>
            <consortium name="The Broad Institute Genomics Platform"/>
            <consortium name="The Broad Institute Genome Sequencing Center for Infectious Disease"/>
            <person name="Wu L."/>
            <person name="Ma J."/>
        </authorList>
    </citation>
    <scope>NUCLEOTIDE SEQUENCE [LARGE SCALE GENOMIC DNA]</scope>
    <source>
        <strain evidence="2">JCM 10425</strain>
    </source>
</reference>
<evidence type="ECO:0000313" key="2">
    <source>
        <dbReference type="Proteomes" id="UP001500967"/>
    </source>
</evidence>
<organism evidence="1 2">
    <name type="scientific">Cryptosporangium japonicum</name>
    <dbReference type="NCBI Taxonomy" id="80872"/>
    <lineage>
        <taxon>Bacteria</taxon>
        <taxon>Bacillati</taxon>
        <taxon>Actinomycetota</taxon>
        <taxon>Actinomycetes</taxon>
        <taxon>Cryptosporangiales</taxon>
        <taxon>Cryptosporangiaceae</taxon>
        <taxon>Cryptosporangium</taxon>
    </lineage>
</organism>
<keyword evidence="2" id="KW-1185">Reference proteome</keyword>
<evidence type="ECO:0000313" key="1">
    <source>
        <dbReference type="EMBL" id="GAA0221203.1"/>
    </source>
</evidence>
<name>A0ABP3D2T0_9ACTN</name>
<proteinExistence type="predicted"/>
<sequence>MSGTISGTGSTFGVLARREIRNYLRATLFWFGAALTLAPRRRDARRPDLERVLHDRAGGAAGGYSASSSCSG</sequence>
<comment type="caution">
    <text evidence="1">The sequence shown here is derived from an EMBL/GenBank/DDBJ whole genome shotgun (WGS) entry which is preliminary data.</text>
</comment>
<accession>A0ABP3D2T0</accession>
<dbReference type="EMBL" id="BAAAGX010000002">
    <property type="protein sequence ID" value="GAA0221203.1"/>
    <property type="molecule type" value="Genomic_DNA"/>
</dbReference>